<reference evidence="14 15" key="1">
    <citation type="journal article" date="2017" name="Infect. Genet. Evol.">
        <title>Comparative genome analysis of fish pathogen Flavobacterium columnare reveals extensive sequence diversity within the species.</title>
        <authorList>
            <person name="Kayansamruaj P."/>
            <person name="Dong H.T."/>
            <person name="Hirono I."/>
            <person name="Kondo H."/>
            <person name="Senapin S."/>
            <person name="Rodkhum C."/>
        </authorList>
    </citation>
    <scope>NUCLEOTIDE SEQUENCE [LARGE SCALE GENOMIC DNA]</scope>
    <source>
        <strain evidence="14 15">1215</strain>
    </source>
</reference>
<dbReference type="Pfam" id="PF00593">
    <property type="entry name" value="TonB_dep_Rec_b-barrel"/>
    <property type="match status" value="1"/>
</dbReference>
<comment type="similarity">
    <text evidence="10 11">Belongs to the TonB-dependent receptor family.</text>
</comment>
<organism evidence="14 15">
    <name type="scientific">Flavobacterium davisii</name>
    <dbReference type="NCBI Taxonomy" id="2906077"/>
    <lineage>
        <taxon>Bacteria</taxon>
        <taxon>Pseudomonadati</taxon>
        <taxon>Bacteroidota</taxon>
        <taxon>Flavobacteriia</taxon>
        <taxon>Flavobacteriales</taxon>
        <taxon>Flavobacteriaceae</taxon>
        <taxon>Flavobacterium</taxon>
    </lineage>
</organism>
<dbReference type="SUPFAM" id="SSF56935">
    <property type="entry name" value="Porins"/>
    <property type="match status" value="1"/>
</dbReference>
<sequence>MKIINKVGVALLALTSIQAISQDKKKNIEINKLSEVEITATSQSDKTLLKQAASISKLESKELQRGAGLFFDDAVNTNIPGMFMQRRTVSAGQTFNIRGYGNGARGTNGTNSNFDSQGVKVYLNNIPLTDAEGITLMDDIDFNSIGEVEVLKGPAGSLYGLAIAGAVNLKTMKPEAGKTSISQNTMFGSYGLRRLTSQIAVGSEKSSFLINYGNQKYDGFMNHTASKKDFVNILADFNLSNKQKINAYVGYTNSYEERNGELTIAQYQNLDYSGNPAYIKNNAHSNVISFRAGLNHFYQIYKNLSNSTSVFGSGISSNVSSAGGWTDKLPINYGFRSTFDSKWELGNDFKLSGITGIEVQMQNAQILAYPMGNPVNADGYNTVGVLRSNLYVLSKTNAVFTEWTLNLPYDFSLTAGISSNYMGIDSSDRFPYIYNASGNPQVTQNTKPLNFNVSYKDMYSPKVAINKVFYKMISVYASYNKAYKAPVSGYLFIPEINQVNSNLRPEIGEQWEVGTKGKLLDGRLGFELAAFRTNFKDKMATVSVTDPANTTKLYSYMINGGSQLHKGIEGNLKYEIINTTNGFLKSLTPFVNGTYSDFTYQDYKFSRTTSGANTTQNIYDFSRLSVLGTPKWVANAGIDFATKLGIYGNVTFNHRGTANFAYVPVDRTNSNLQISTADKYNLLHAKLGLKMNVINHLDLDIFSGVNNITNVQYYQMIFVNQMPDAYIPAPLKATFFGGINLKYTF</sequence>
<keyword evidence="5" id="KW-0732">Signal</keyword>
<dbReference type="InterPro" id="IPR000531">
    <property type="entry name" value="Beta-barrel_TonB"/>
</dbReference>
<keyword evidence="9 10" id="KW-0998">Cell outer membrane</keyword>
<name>A0A246GLY0_9FLAO</name>
<evidence type="ECO:0000256" key="5">
    <source>
        <dbReference type="ARBA" id="ARBA00022729"/>
    </source>
</evidence>
<dbReference type="GO" id="GO:0044718">
    <property type="term" value="P:siderophore transmembrane transport"/>
    <property type="evidence" value="ECO:0007669"/>
    <property type="project" value="TreeGrafter"/>
</dbReference>
<evidence type="ECO:0000256" key="11">
    <source>
        <dbReference type="RuleBase" id="RU003357"/>
    </source>
</evidence>
<evidence type="ECO:0000256" key="6">
    <source>
        <dbReference type="ARBA" id="ARBA00023077"/>
    </source>
</evidence>
<dbReference type="PANTHER" id="PTHR30069:SF29">
    <property type="entry name" value="HEMOGLOBIN AND HEMOGLOBIN-HAPTOGLOBIN-BINDING PROTEIN 1-RELATED"/>
    <property type="match status" value="1"/>
</dbReference>
<dbReference type="Gene3D" id="2.40.170.20">
    <property type="entry name" value="TonB-dependent receptor, beta-barrel domain"/>
    <property type="match status" value="1"/>
</dbReference>
<evidence type="ECO:0000256" key="10">
    <source>
        <dbReference type="PROSITE-ProRule" id="PRU01360"/>
    </source>
</evidence>
<feature type="domain" description="TonB-dependent receptor-like beta-barrel" evidence="12">
    <location>
        <begin position="238"/>
        <end position="708"/>
    </location>
</feature>
<dbReference type="InterPro" id="IPR036942">
    <property type="entry name" value="Beta-barrel_TonB_sf"/>
</dbReference>
<dbReference type="GO" id="GO:0009279">
    <property type="term" value="C:cell outer membrane"/>
    <property type="evidence" value="ECO:0007669"/>
    <property type="project" value="UniProtKB-SubCell"/>
</dbReference>
<keyword evidence="2 10" id="KW-0813">Transport</keyword>
<evidence type="ECO:0000256" key="7">
    <source>
        <dbReference type="ARBA" id="ARBA00023136"/>
    </source>
</evidence>
<accession>A0A246GLY0</accession>
<comment type="subcellular location">
    <subcellularLocation>
        <location evidence="1 10">Cell outer membrane</location>
        <topology evidence="1 10">Multi-pass membrane protein</topology>
    </subcellularLocation>
</comment>
<evidence type="ECO:0000256" key="4">
    <source>
        <dbReference type="ARBA" id="ARBA00022692"/>
    </source>
</evidence>
<evidence type="ECO:0000259" key="13">
    <source>
        <dbReference type="Pfam" id="PF07715"/>
    </source>
</evidence>
<dbReference type="Proteomes" id="UP000197768">
    <property type="component" value="Unassembled WGS sequence"/>
</dbReference>
<keyword evidence="8 14" id="KW-0675">Receptor</keyword>
<keyword evidence="3 10" id="KW-1134">Transmembrane beta strand</keyword>
<feature type="domain" description="TonB-dependent receptor plug" evidence="13">
    <location>
        <begin position="50"/>
        <end position="165"/>
    </location>
</feature>
<dbReference type="InterPro" id="IPR039426">
    <property type="entry name" value="TonB-dep_rcpt-like"/>
</dbReference>
<evidence type="ECO:0000256" key="2">
    <source>
        <dbReference type="ARBA" id="ARBA00022448"/>
    </source>
</evidence>
<evidence type="ECO:0000256" key="8">
    <source>
        <dbReference type="ARBA" id="ARBA00023170"/>
    </source>
</evidence>
<keyword evidence="6 11" id="KW-0798">TonB box</keyword>
<gene>
    <name evidence="14" type="ORF">BWK59_00255</name>
</gene>
<protein>
    <submittedName>
        <fullName evidence="14">TonB-dependent receptor</fullName>
    </submittedName>
</protein>
<evidence type="ECO:0000256" key="9">
    <source>
        <dbReference type="ARBA" id="ARBA00023237"/>
    </source>
</evidence>
<evidence type="ECO:0000259" key="12">
    <source>
        <dbReference type="Pfam" id="PF00593"/>
    </source>
</evidence>
<comment type="caution">
    <text evidence="14">The sequence shown here is derived from an EMBL/GenBank/DDBJ whole genome shotgun (WGS) entry which is preliminary data.</text>
</comment>
<keyword evidence="4 10" id="KW-0812">Transmembrane</keyword>
<dbReference type="Gene3D" id="2.170.130.10">
    <property type="entry name" value="TonB-dependent receptor, plug domain"/>
    <property type="match status" value="1"/>
</dbReference>
<evidence type="ECO:0000313" key="14">
    <source>
        <dbReference type="EMBL" id="OWP85442.1"/>
    </source>
</evidence>
<dbReference type="PANTHER" id="PTHR30069">
    <property type="entry name" value="TONB-DEPENDENT OUTER MEMBRANE RECEPTOR"/>
    <property type="match status" value="1"/>
</dbReference>
<dbReference type="Pfam" id="PF07715">
    <property type="entry name" value="Plug"/>
    <property type="match status" value="1"/>
</dbReference>
<keyword evidence="7 10" id="KW-0472">Membrane</keyword>
<dbReference type="AlphaFoldDB" id="A0A246GLY0"/>
<dbReference type="GO" id="GO:0015344">
    <property type="term" value="F:siderophore uptake transmembrane transporter activity"/>
    <property type="evidence" value="ECO:0007669"/>
    <property type="project" value="TreeGrafter"/>
</dbReference>
<evidence type="ECO:0000256" key="1">
    <source>
        <dbReference type="ARBA" id="ARBA00004571"/>
    </source>
</evidence>
<dbReference type="PROSITE" id="PS52016">
    <property type="entry name" value="TONB_DEPENDENT_REC_3"/>
    <property type="match status" value="1"/>
</dbReference>
<dbReference type="RefSeq" id="WP_088389984.1">
    <property type="nucleotide sequence ID" value="NZ_MTCZ01000001.1"/>
</dbReference>
<evidence type="ECO:0000313" key="15">
    <source>
        <dbReference type="Proteomes" id="UP000197768"/>
    </source>
</evidence>
<proteinExistence type="inferred from homology"/>
<dbReference type="InterPro" id="IPR037066">
    <property type="entry name" value="Plug_dom_sf"/>
</dbReference>
<dbReference type="EMBL" id="MTCZ01000001">
    <property type="protein sequence ID" value="OWP85442.1"/>
    <property type="molecule type" value="Genomic_DNA"/>
</dbReference>
<evidence type="ECO:0000256" key="3">
    <source>
        <dbReference type="ARBA" id="ARBA00022452"/>
    </source>
</evidence>
<dbReference type="InterPro" id="IPR012910">
    <property type="entry name" value="Plug_dom"/>
</dbReference>